<organism evidence="1 2">
    <name type="scientific">Pseudomonas synxantha</name>
    <dbReference type="NCBI Taxonomy" id="47883"/>
    <lineage>
        <taxon>Bacteria</taxon>
        <taxon>Pseudomonadati</taxon>
        <taxon>Pseudomonadota</taxon>
        <taxon>Gammaproteobacteria</taxon>
        <taxon>Pseudomonadales</taxon>
        <taxon>Pseudomonadaceae</taxon>
        <taxon>Pseudomonas</taxon>
    </lineage>
</organism>
<evidence type="ECO:0008006" key="3">
    <source>
        <dbReference type="Google" id="ProtNLM"/>
    </source>
</evidence>
<comment type="caution">
    <text evidence="1">The sequence shown here is derived from an EMBL/GenBank/DDBJ whole genome shotgun (WGS) entry which is preliminary data.</text>
</comment>
<keyword evidence="2" id="KW-1185">Reference proteome</keyword>
<reference evidence="1 2" key="1">
    <citation type="submission" date="2020-12" db="EMBL/GenBank/DDBJ databases">
        <title>Comparative genomic insights into the epidemiology and virulence of plant pathogenic Pseudomonads from Turkey.</title>
        <authorList>
            <person name="Dillon M."/>
            <person name="Ruiz-Bedoya T."/>
            <person name="Bendalovic-Torma C."/>
            <person name="Guttman K.M."/>
            <person name="Kwak H."/>
            <person name="Middleton M.A."/>
            <person name="Wang P.W."/>
            <person name="Horuz S."/>
            <person name="Aysan Y."/>
            <person name="Guttman D.S."/>
        </authorList>
    </citation>
    <scope>NUCLEOTIDE SEQUENCE [LARGE SCALE GENOMIC DNA]</scope>
    <source>
        <strain evidence="1 2">S5_IA_2b</strain>
    </source>
</reference>
<evidence type="ECO:0000313" key="2">
    <source>
        <dbReference type="Proteomes" id="UP000648914"/>
    </source>
</evidence>
<dbReference type="EMBL" id="JAEILG010000131">
    <property type="protein sequence ID" value="MBI6568392.1"/>
    <property type="molecule type" value="Genomic_DNA"/>
</dbReference>
<accession>A0ABS0US25</accession>
<gene>
    <name evidence="1" type="ORF">YA0852_30440</name>
</gene>
<dbReference type="RefSeq" id="WP_198718547.1">
    <property type="nucleotide sequence ID" value="NZ_JAEIKU010000229.1"/>
</dbReference>
<evidence type="ECO:0000313" key="1">
    <source>
        <dbReference type="EMBL" id="MBI6568392.1"/>
    </source>
</evidence>
<name>A0ABS0US25_9PSED</name>
<dbReference type="Proteomes" id="UP000648914">
    <property type="component" value="Unassembled WGS sequence"/>
</dbReference>
<sequence length="50" mass="5656">MALFKIKYKRKDSDAETEVEIEVNVPKLDDILAAKQLGIAPSQIISIRKK</sequence>
<protein>
    <recommendedName>
        <fullName evidence="3">Phage protein</fullName>
    </recommendedName>
</protein>
<proteinExistence type="predicted"/>